<reference evidence="2" key="2">
    <citation type="submission" date="2020-09" db="EMBL/GenBank/DDBJ databases">
        <authorList>
            <person name="Sun Q."/>
            <person name="Ohkuma M."/>
        </authorList>
    </citation>
    <scope>NUCLEOTIDE SEQUENCE</scope>
    <source>
        <strain evidence="2">JCM 4346</strain>
    </source>
</reference>
<reference evidence="2" key="1">
    <citation type="journal article" date="2014" name="Int. J. Syst. Evol. Microbiol.">
        <title>Complete genome sequence of Corynebacterium casei LMG S-19264T (=DSM 44701T), isolated from a smear-ripened cheese.</title>
        <authorList>
            <consortium name="US DOE Joint Genome Institute (JGI-PGF)"/>
            <person name="Walter F."/>
            <person name="Albersmeier A."/>
            <person name="Kalinowski J."/>
            <person name="Ruckert C."/>
        </authorList>
    </citation>
    <scope>NUCLEOTIDE SEQUENCE</scope>
    <source>
        <strain evidence="2">JCM 4346</strain>
    </source>
</reference>
<evidence type="ECO:0000313" key="3">
    <source>
        <dbReference type="Proteomes" id="UP000658320"/>
    </source>
</evidence>
<feature type="chain" id="PRO_5038503540" description="Secreted protein" evidence="1">
    <location>
        <begin position="26"/>
        <end position="132"/>
    </location>
</feature>
<dbReference type="PROSITE" id="PS51257">
    <property type="entry name" value="PROKAR_LIPOPROTEIN"/>
    <property type="match status" value="1"/>
</dbReference>
<feature type="signal peptide" evidence="1">
    <location>
        <begin position="1"/>
        <end position="25"/>
    </location>
</feature>
<evidence type="ECO:0000256" key="1">
    <source>
        <dbReference type="SAM" id="SignalP"/>
    </source>
</evidence>
<name>A0A918CK09_9ACTN</name>
<dbReference type="RefSeq" id="WP_189939962.1">
    <property type="nucleotide sequence ID" value="NZ_BMSX01000012.1"/>
</dbReference>
<proteinExistence type="predicted"/>
<keyword evidence="1" id="KW-0732">Signal</keyword>
<organism evidence="2 3">
    <name type="scientific">Streptomyces aurantiogriseus</name>
    <dbReference type="NCBI Taxonomy" id="66870"/>
    <lineage>
        <taxon>Bacteria</taxon>
        <taxon>Bacillati</taxon>
        <taxon>Actinomycetota</taxon>
        <taxon>Actinomycetes</taxon>
        <taxon>Kitasatosporales</taxon>
        <taxon>Streptomycetaceae</taxon>
        <taxon>Streptomyces</taxon>
    </lineage>
</organism>
<sequence length="132" mass="13960">MAVNRRRGRRSAVIASLAAAVALSAGLLTGCEVDDSPACLSHADDISDNITAIHEAGVDAIEDPTKTEESLDTIEKNLDKIHDGPDDSEVDQAVKDLGQAIEDYNRDLLNGDTPDSGQIDKAADKLRSVCTS</sequence>
<comment type="caution">
    <text evidence="2">The sequence shown here is derived from an EMBL/GenBank/DDBJ whole genome shotgun (WGS) entry which is preliminary data.</text>
</comment>
<accession>A0A918CK09</accession>
<dbReference type="AlphaFoldDB" id="A0A918CK09"/>
<protein>
    <recommendedName>
        <fullName evidence="4">Secreted protein</fullName>
    </recommendedName>
</protein>
<dbReference type="Proteomes" id="UP000658320">
    <property type="component" value="Unassembled WGS sequence"/>
</dbReference>
<keyword evidence="3" id="KW-1185">Reference proteome</keyword>
<dbReference type="EMBL" id="BMSX01000012">
    <property type="protein sequence ID" value="GGR28072.1"/>
    <property type="molecule type" value="Genomic_DNA"/>
</dbReference>
<gene>
    <name evidence="2" type="ORF">GCM10010251_50170</name>
</gene>
<evidence type="ECO:0008006" key="4">
    <source>
        <dbReference type="Google" id="ProtNLM"/>
    </source>
</evidence>
<evidence type="ECO:0000313" key="2">
    <source>
        <dbReference type="EMBL" id="GGR28072.1"/>
    </source>
</evidence>